<sequence length="521" mass="58652">MSLNEKDKLEKFEEKIVVKYRKYSKKTERVKKTNQMVIVCMSIIKGFLLLGFITQILLGEQRTGFMGLPTVLLGLSFIADWVLYLKDHSSVILKTVMLYGFLLVYAILNFMNGSQFVILYIIPPLFCCMLYYHKQFNASIVIIATAILAIRAVKDIITVGNINQLEFMMIVITVMAMLFFQWSTRVLKQFDHDAIHTMRDEQKRQSAMMKDILGVADTTRGKVEETSERMMSLKDSTSHVNQSLHEIAQGILSTAESIQEQSEMTGEIQKAVSVAKENTIEVVKAAQNSSEQMSNNSKRMEILRNQSEDIESVERDVQMAMNELKAKAEEVSEITKVIFSISDQTTLLALNASIESARAGEAGKGFAVVADQIRDLSDQTKKSTEQIEQIVNELNNNADLTANLIERSKTATNRQKDLIEENVKSFDELSRQSEELSGSADNLEREIERLFESNNRIVESITQLSAVSEEVTASTQEASNMSENDMKELDSVAASVRGLQETVEELKKYNSGTENDANETV</sequence>
<dbReference type="RefSeq" id="WP_055943156.1">
    <property type="nucleotide sequence ID" value="NZ_JAQDCV010000004.1"/>
</dbReference>
<accession>A0AAW3JQW9</accession>
<keyword evidence="4" id="KW-0812">Transmembrane</keyword>
<comment type="caution">
    <text evidence="6">The sequence shown here is derived from an EMBL/GenBank/DDBJ whole genome shotgun (WGS) entry which is preliminary data.</text>
</comment>
<keyword evidence="3" id="KW-0175">Coiled coil</keyword>
<feature type="domain" description="Methyl-accepting transducer" evidence="5">
    <location>
        <begin position="229"/>
        <end position="479"/>
    </location>
</feature>
<dbReference type="PANTHER" id="PTHR32089">
    <property type="entry name" value="METHYL-ACCEPTING CHEMOTAXIS PROTEIN MCPB"/>
    <property type="match status" value="1"/>
</dbReference>
<dbReference type="PANTHER" id="PTHR32089:SF112">
    <property type="entry name" value="LYSOZYME-LIKE PROTEIN-RELATED"/>
    <property type="match status" value="1"/>
</dbReference>
<evidence type="ECO:0000256" key="1">
    <source>
        <dbReference type="ARBA" id="ARBA00023224"/>
    </source>
</evidence>
<name>A0AAW3JQW9_9FIRM</name>
<dbReference type="SMART" id="SM00283">
    <property type="entry name" value="MA"/>
    <property type="match status" value="1"/>
</dbReference>
<keyword evidence="4" id="KW-1133">Transmembrane helix</keyword>
<evidence type="ECO:0000313" key="6">
    <source>
        <dbReference type="EMBL" id="KQC84468.1"/>
    </source>
</evidence>
<evidence type="ECO:0000256" key="3">
    <source>
        <dbReference type="SAM" id="Coils"/>
    </source>
</evidence>
<feature type="coiled-coil region" evidence="3">
    <location>
        <begin position="303"/>
        <end position="330"/>
    </location>
</feature>
<dbReference type="PROSITE" id="PS50111">
    <property type="entry name" value="CHEMOTAXIS_TRANSDUC_2"/>
    <property type="match status" value="1"/>
</dbReference>
<organism evidence="6 7">
    <name type="scientific">Butyribacter intestini</name>
    <dbReference type="NCBI Taxonomy" id="1703332"/>
    <lineage>
        <taxon>Bacteria</taxon>
        <taxon>Bacillati</taxon>
        <taxon>Bacillota</taxon>
        <taxon>Clostridia</taxon>
        <taxon>Lachnospirales</taxon>
        <taxon>Lachnospiraceae</taxon>
        <taxon>Butyribacter</taxon>
    </lineage>
</organism>
<keyword evidence="7" id="KW-1185">Reference proteome</keyword>
<dbReference type="InterPro" id="IPR004089">
    <property type="entry name" value="MCPsignal_dom"/>
</dbReference>
<dbReference type="AlphaFoldDB" id="A0AAW3JQW9"/>
<proteinExistence type="predicted"/>
<evidence type="ECO:0000256" key="4">
    <source>
        <dbReference type="SAM" id="Phobius"/>
    </source>
</evidence>
<keyword evidence="4" id="KW-0472">Membrane</keyword>
<feature type="coiled-coil region" evidence="3">
    <location>
        <begin position="426"/>
        <end position="460"/>
    </location>
</feature>
<evidence type="ECO:0000259" key="5">
    <source>
        <dbReference type="PROSITE" id="PS50111"/>
    </source>
</evidence>
<dbReference type="Proteomes" id="UP000050833">
    <property type="component" value="Unassembled WGS sequence"/>
</dbReference>
<feature type="transmembrane region" description="Helical" evidence="4">
    <location>
        <begin position="165"/>
        <end position="182"/>
    </location>
</feature>
<dbReference type="GO" id="GO:0007165">
    <property type="term" value="P:signal transduction"/>
    <property type="evidence" value="ECO:0007669"/>
    <property type="project" value="UniProtKB-KW"/>
</dbReference>
<protein>
    <recommendedName>
        <fullName evidence="5">Methyl-accepting transducer domain-containing protein</fullName>
    </recommendedName>
</protein>
<feature type="transmembrane region" description="Helical" evidence="4">
    <location>
        <begin position="135"/>
        <end position="153"/>
    </location>
</feature>
<feature type="transmembrane region" description="Helical" evidence="4">
    <location>
        <begin position="96"/>
        <end position="123"/>
    </location>
</feature>
<evidence type="ECO:0000313" key="7">
    <source>
        <dbReference type="Proteomes" id="UP000050833"/>
    </source>
</evidence>
<gene>
    <name evidence="6" type="ORF">APZ18_06815</name>
</gene>
<keyword evidence="1 2" id="KW-0807">Transducer</keyword>
<feature type="transmembrane region" description="Helical" evidence="4">
    <location>
        <begin position="64"/>
        <end position="84"/>
    </location>
</feature>
<dbReference type="Gene3D" id="1.10.287.950">
    <property type="entry name" value="Methyl-accepting chemotaxis protein"/>
    <property type="match status" value="1"/>
</dbReference>
<dbReference type="GO" id="GO:0016020">
    <property type="term" value="C:membrane"/>
    <property type="evidence" value="ECO:0007669"/>
    <property type="project" value="InterPro"/>
</dbReference>
<dbReference type="EMBL" id="LLKB01000005">
    <property type="protein sequence ID" value="KQC84468.1"/>
    <property type="molecule type" value="Genomic_DNA"/>
</dbReference>
<reference evidence="6 7" key="1">
    <citation type="submission" date="2015-10" db="EMBL/GenBank/DDBJ databases">
        <title>Butyribacter intestini gen. nov., sp. nov., a butyric acid-producing bacterium of the family Lachnospiraceae isolated from the human faeces.</title>
        <authorList>
            <person name="Zou Y."/>
            <person name="Xue W."/>
            <person name="Luo G."/>
            <person name="Lv M."/>
        </authorList>
    </citation>
    <scope>NUCLEOTIDE SEQUENCE [LARGE SCALE GENOMIC DNA]</scope>
    <source>
        <strain evidence="6 7">TF01-11</strain>
    </source>
</reference>
<evidence type="ECO:0000256" key="2">
    <source>
        <dbReference type="PROSITE-ProRule" id="PRU00284"/>
    </source>
</evidence>
<dbReference type="SUPFAM" id="SSF58104">
    <property type="entry name" value="Methyl-accepting chemotaxis protein (MCP) signaling domain"/>
    <property type="match status" value="1"/>
</dbReference>
<dbReference type="Pfam" id="PF00015">
    <property type="entry name" value="MCPsignal"/>
    <property type="match status" value="1"/>
</dbReference>
<feature type="transmembrane region" description="Helical" evidence="4">
    <location>
        <begin position="36"/>
        <end position="58"/>
    </location>
</feature>